<evidence type="ECO:0000256" key="3">
    <source>
        <dbReference type="ARBA" id="ARBA00022692"/>
    </source>
</evidence>
<sequence length="243" mass="26966">MAGPLLTVFDRFVIGALSGITAVTAYTVPFNLVNYLMIFPVSLQKALTPTLTAASEPEARQYVLNYTRLLTALMTITILLALLGMRPFLDLWLGPRLAPTTGPIGTILLLGIWANALAFIPFTHLQCRNRPDLPARFHLLELLPYGLTLWGLISAFGAEGAAWAWNLRIGVDALLLFWAAGSLDALRHSLGPAFLLTLAFVLTQLLPYASFLYLALASLLVLSTLWNSWVLLPPHWRKRFFHR</sequence>
<keyword evidence="4 6" id="KW-1133">Transmembrane helix</keyword>
<feature type="transmembrane region" description="Helical" evidence="6">
    <location>
        <begin position="137"/>
        <end position="157"/>
    </location>
</feature>
<reference evidence="7" key="1">
    <citation type="submission" date="2018-10" db="EMBL/GenBank/DDBJ databases">
        <authorList>
            <person name="Plewniak F."/>
        </authorList>
    </citation>
    <scope>NUCLEOTIDE SEQUENCE</scope>
</reference>
<name>A0A3P3ZM08_9ZZZZ</name>
<evidence type="ECO:0000256" key="1">
    <source>
        <dbReference type="ARBA" id="ARBA00004651"/>
    </source>
</evidence>
<keyword evidence="2" id="KW-1003">Cell membrane</keyword>
<dbReference type="PANTHER" id="PTHR30250">
    <property type="entry name" value="PST FAMILY PREDICTED COLANIC ACID TRANSPORTER"/>
    <property type="match status" value="1"/>
</dbReference>
<dbReference type="EMBL" id="UOYP01000069">
    <property type="protein sequence ID" value="VAY87038.1"/>
    <property type="molecule type" value="Genomic_DNA"/>
</dbReference>
<dbReference type="AlphaFoldDB" id="A0A3P3ZM08"/>
<feature type="transmembrane region" description="Helical" evidence="6">
    <location>
        <begin position="212"/>
        <end position="232"/>
    </location>
</feature>
<feature type="transmembrane region" description="Helical" evidence="6">
    <location>
        <begin position="190"/>
        <end position="206"/>
    </location>
</feature>
<dbReference type="PANTHER" id="PTHR30250:SF26">
    <property type="entry name" value="PSMA PROTEIN"/>
    <property type="match status" value="1"/>
</dbReference>
<protein>
    <submittedName>
        <fullName evidence="7">Polysaccharide biosynthesis protein</fullName>
    </submittedName>
</protein>
<proteinExistence type="predicted"/>
<accession>A0A3P3ZM08</accession>
<keyword evidence="3 6" id="KW-0812">Transmembrane</keyword>
<dbReference type="InterPro" id="IPR002528">
    <property type="entry name" value="MATE_fam"/>
</dbReference>
<evidence type="ECO:0000256" key="2">
    <source>
        <dbReference type="ARBA" id="ARBA00022475"/>
    </source>
</evidence>
<evidence type="ECO:0000256" key="4">
    <source>
        <dbReference type="ARBA" id="ARBA00022989"/>
    </source>
</evidence>
<dbReference type="GO" id="GO:0042910">
    <property type="term" value="F:xenobiotic transmembrane transporter activity"/>
    <property type="evidence" value="ECO:0007669"/>
    <property type="project" value="InterPro"/>
</dbReference>
<organism evidence="7">
    <name type="scientific">mine drainage metagenome</name>
    <dbReference type="NCBI Taxonomy" id="410659"/>
    <lineage>
        <taxon>unclassified sequences</taxon>
        <taxon>metagenomes</taxon>
        <taxon>ecological metagenomes</taxon>
    </lineage>
</organism>
<feature type="transmembrane region" description="Helical" evidence="6">
    <location>
        <begin position="12"/>
        <end position="37"/>
    </location>
</feature>
<evidence type="ECO:0000256" key="6">
    <source>
        <dbReference type="SAM" id="Phobius"/>
    </source>
</evidence>
<gene>
    <name evidence="7" type="ORF">CARN8_1600002</name>
</gene>
<dbReference type="Pfam" id="PF01554">
    <property type="entry name" value="MatE"/>
    <property type="match status" value="1"/>
</dbReference>
<dbReference type="GO" id="GO:0005886">
    <property type="term" value="C:plasma membrane"/>
    <property type="evidence" value="ECO:0007669"/>
    <property type="project" value="UniProtKB-SubCell"/>
</dbReference>
<keyword evidence="5 6" id="KW-0472">Membrane</keyword>
<feature type="transmembrane region" description="Helical" evidence="6">
    <location>
        <begin position="104"/>
        <end position="125"/>
    </location>
</feature>
<evidence type="ECO:0000256" key="5">
    <source>
        <dbReference type="ARBA" id="ARBA00023136"/>
    </source>
</evidence>
<comment type="subcellular location">
    <subcellularLocation>
        <location evidence="1">Cell membrane</location>
        <topology evidence="1">Multi-pass membrane protein</topology>
    </subcellularLocation>
</comment>
<evidence type="ECO:0000313" key="7">
    <source>
        <dbReference type="EMBL" id="VAY87038.1"/>
    </source>
</evidence>
<dbReference type="GO" id="GO:0015297">
    <property type="term" value="F:antiporter activity"/>
    <property type="evidence" value="ECO:0007669"/>
    <property type="project" value="InterPro"/>
</dbReference>
<dbReference type="InterPro" id="IPR050833">
    <property type="entry name" value="Poly_Biosynth_Transport"/>
</dbReference>
<feature type="transmembrane region" description="Helical" evidence="6">
    <location>
        <begin position="69"/>
        <end position="89"/>
    </location>
</feature>